<accession>A0A4S8K6V6</accession>
<keyword evidence="3" id="KW-1185">Reference proteome</keyword>
<organism evidence="2 3">
    <name type="scientific">Musa balbisiana</name>
    <name type="common">Banana</name>
    <dbReference type="NCBI Taxonomy" id="52838"/>
    <lineage>
        <taxon>Eukaryota</taxon>
        <taxon>Viridiplantae</taxon>
        <taxon>Streptophyta</taxon>
        <taxon>Embryophyta</taxon>
        <taxon>Tracheophyta</taxon>
        <taxon>Spermatophyta</taxon>
        <taxon>Magnoliopsida</taxon>
        <taxon>Liliopsida</taxon>
        <taxon>Zingiberales</taxon>
        <taxon>Musaceae</taxon>
        <taxon>Musa</taxon>
    </lineage>
</organism>
<sequence>MGFKGQPSQFTWATVNAPMHRYGNINMHTRIRTRERRERERERNGSRFANNDHPQAHVQGINAPTCPALNACTPPSTCSRDFEVPSWTGLLGVECMQNSADRSRVGSRWEELGSLAADLRPWHGKFWSESKRGRRLTRADVGAASCAGAVAAAATNLFCFRRNKEAAGRLSSSLAEEGLREATCMHCLLESTATRDSPVELHPSVPGWPAWTEEIDYCGENPGWLFLLNQQLKSGVNKSFRYPITQNHKEFKFQKITNKLQICNMHKRAFPSINNQDSSLDHPNNSFYL</sequence>
<protein>
    <submittedName>
        <fullName evidence="2">Uncharacterized protein</fullName>
    </submittedName>
</protein>
<feature type="compositionally biased region" description="Basic and acidic residues" evidence="1">
    <location>
        <begin position="35"/>
        <end position="45"/>
    </location>
</feature>
<dbReference type="Proteomes" id="UP000317650">
    <property type="component" value="Chromosome 8"/>
</dbReference>
<gene>
    <name evidence="2" type="ORF">C4D60_Mb08t27370</name>
</gene>
<evidence type="ECO:0000313" key="3">
    <source>
        <dbReference type="Proteomes" id="UP000317650"/>
    </source>
</evidence>
<evidence type="ECO:0000256" key="1">
    <source>
        <dbReference type="SAM" id="MobiDB-lite"/>
    </source>
</evidence>
<evidence type="ECO:0000313" key="2">
    <source>
        <dbReference type="EMBL" id="THU70666.1"/>
    </source>
</evidence>
<dbReference type="AlphaFoldDB" id="A0A4S8K6V6"/>
<dbReference type="EMBL" id="PYDT01000002">
    <property type="protein sequence ID" value="THU70666.1"/>
    <property type="molecule type" value="Genomic_DNA"/>
</dbReference>
<feature type="region of interest" description="Disordered" evidence="1">
    <location>
        <begin position="31"/>
        <end position="57"/>
    </location>
</feature>
<comment type="caution">
    <text evidence="2">The sequence shown here is derived from an EMBL/GenBank/DDBJ whole genome shotgun (WGS) entry which is preliminary data.</text>
</comment>
<reference evidence="2 3" key="1">
    <citation type="journal article" date="2019" name="Nat. Plants">
        <title>Genome sequencing of Musa balbisiana reveals subgenome evolution and function divergence in polyploid bananas.</title>
        <authorList>
            <person name="Yao X."/>
        </authorList>
    </citation>
    <scope>NUCLEOTIDE SEQUENCE [LARGE SCALE GENOMIC DNA]</scope>
    <source>
        <strain evidence="3">cv. DH-PKW</strain>
        <tissue evidence="2">Leaves</tissue>
    </source>
</reference>
<name>A0A4S8K6V6_MUSBA</name>
<proteinExistence type="predicted"/>